<feature type="non-terminal residue" evidence="2">
    <location>
        <position position="1"/>
    </location>
</feature>
<dbReference type="AlphaFoldDB" id="A0A2G3NUX7"/>
<name>A0A2G3NUX7_STRMC</name>
<comment type="caution">
    <text evidence="2">The sequence shown here is derived from an EMBL/GenBank/DDBJ whole genome shotgun (WGS) entry which is preliminary data.</text>
</comment>
<keyword evidence="2" id="KW-0378">Hydrolase</keyword>
<dbReference type="Pfam" id="PF16595">
    <property type="entry name" value="Cas9_PI"/>
    <property type="match status" value="1"/>
</dbReference>
<dbReference type="Proteomes" id="UP000222913">
    <property type="component" value="Unassembled WGS sequence"/>
</dbReference>
<dbReference type="GO" id="GO:0004519">
    <property type="term" value="F:endonuclease activity"/>
    <property type="evidence" value="ECO:0007669"/>
    <property type="project" value="UniProtKB-KW"/>
</dbReference>
<organism evidence="2 3">
    <name type="scientific">Streptococcus macedonicus</name>
    <name type="common">Streptococcus gallolyticus macedonicus</name>
    <dbReference type="NCBI Taxonomy" id="59310"/>
    <lineage>
        <taxon>Bacteria</taxon>
        <taxon>Bacillati</taxon>
        <taxon>Bacillota</taxon>
        <taxon>Bacilli</taxon>
        <taxon>Lactobacillales</taxon>
        <taxon>Streptococcaceae</taxon>
        <taxon>Streptococcus</taxon>
    </lineage>
</organism>
<evidence type="ECO:0000313" key="3">
    <source>
        <dbReference type="Proteomes" id="UP000222913"/>
    </source>
</evidence>
<reference evidence="2 3" key="1">
    <citation type="submission" date="2017-10" db="EMBL/GenBank/DDBJ databases">
        <title>Whole-genome sequence of three Streptococcus macedonicus strains isolated from Italian cheeses of the Veneto region.</title>
        <authorList>
            <person name="Treu L."/>
            <person name="De Diego-Diaz B."/>
            <person name="Papadimitriou K."/>
            <person name="Tsakalidou E."/>
            <person name="Corich V."/>
            <person name="Giacomini A."/>
        </authorList>
    </citation>
    <scope>NUCLEOTIDE SEQUENCE [LARGE SCALE GENOMIC DNA]</scope>
    <source>
        <strain evidence="2 3">27MV</strain>
    </source>
</reference>
<dbReference type="InterPro" id="IPR032237">
    <property type="entry name" value="Cas9_PI"/>
</dbReference>
<feature type="domain" description="CRISPR-associated endonuclease Cas9 PAM-interacting" evidence="1">
    <location>
        <begin position="15"/>
        <end position="161"/>
    </location>
</feature>
<keyword evidence="2" id="KW-0255">Endonuclease</keyword>
<proteinExistence type="predicted"/>
<keyword evidence="2" id="KW-0540">Nuclease</keyword>
<gene>
    <name evidence="2" type="ORF">CS010_06710</name>
</gene>
<sequence length="171" mass="20111">LILHYRLFEFQEKNTNYRRYMVSNQELKRANQLFLTCKETELVYKYIKSDNDNTHLVGNEKTILSIWNKLVIFMERTKLIDKKLFASLKQLKDEVDLINILDMTAKSLDFTKISAGQKKITISDSLSLPIKRWQFSSDEKMLKQLKTATLIHQSVTGLYETRIDLSKLGEE</sequence>
<dbReference type="RefSeq" id="WP_306473139.1">
    <property type="nucleotide sequence ID" value="NZ_PEBM01000038.1"/>
</dbReference>
<dbReference type="EMBL" id="PEBM01000038">
    <property type="protein sequence ID" value="PHV56722.1"/>
    <property type="molecule type" value="Genomic_DNA"/>
</dbReference>
<accession>A0A2G3NUX7</accession>
<evidence type="ECO:0000313" key="2">
    <source>
        <dbReference type="EMBL" id="PHV56722.1"/>
    </source>
</evidence>
<protein>
    <submittedName>
        <fullName evidence="2">Type II CRISPR RNA-guided endonuclease Cas9</fullName>
    </submittedName>
</protein>
<evidence type="ECO:0000259" key="1">
    <source>
        <dbReference type="Pfam" id="PF16595"/>
    </source>
</evidence>